<gene>
    <name evidence="1" type="ORF">CDL15_Pgr007180</name>
</gene>
<accession>A0A218X8X0</accession>
<dbReference type="EMBL" id="MTKT01002214">
    <property type="protein sequence ID" value="OWM81149.1"/>
    <property type="molecule type" value="Genomic_DNA"/>
</dbReference>
<comment type="caution">
    <text evidence="1">The sequence shown here is derived from an EMBL/GenBank/DDBJ whole genome shotgun (WGS) entry which is preliminary data.</text>
</comment>
<protein>
    <submittedName>
        <fullName evidence="1">Uncharacterized protein</fullName>
    </submittedName>
</protein>
<dbReference type="AlphaFoldDB" id="A0A218X8X0"/>
<evidence type="ECO:0000313" key="1">
    <source>
        <dbReference type="EMBL" id="OWM81149.1"/>
    </source>
</evidence>
<proteinExistence type="predicted"/>
<organism evidence="1 2">
    <name type="scientific">Punica granatum</name>
    <name type="common">Pomegranate</name>
    <dbReference type="NCBI Taxonomy" id="22663"/>
    <lineage>
        <taxon>Eukaryota</taxon>
        <taxon>Viridiplantae</taxon>
        <taxon>Streptophyta</taxon>
        <taxon>Embryophyta</taxon>
        <taxon>Tracheophyta</taxon>
        <taxon>Spermatophyta</taxon>
        <taxon>Magnoliopsida</taxon>
        <taxon>eudicotyledons</taxon>
        <taxon>Gunneridae</taxon>
        <taxon>Pentapetalae</taxon>
        <taxon>rosids</taxon>
        <taxon>malvids</taxon>
        <taxon>Myrtales</taxon>
        <taxon>Lythraceae</taxon>
        <taxon>Punica</taxon>
    </lineage>
</organism>
<dbReference type="Proteomes" id="UP000197138">
    <property type="component" value="Unassembled WGS sequence"/>
</dbReference>
<evidence type="ECO:0000313" key="2">
    <source>
        <dbReference type="Proteomes" id="UP000197138"/>
    </source>
</evidence>
<reference evidence="2" key="1">
    <citation type="journal article" date="2017" name="Plant J.">
        <title>The pomegranate (Punica granatum L.) genome and the genomics of punicalagin biosynthesis.</title>
        <authorList>
            <person name="Qin G."/>
            <person name="Xu C."/>
            <person name="Ming R."/>
            <person name="Tang H."/>
            <person name="Guyot R."/>
            <person name="Kramer E.M."/>
            <person name="Hu Y."/>
            <person name="Yi X."/>
            <person name="Qi Y."/>
            <person name="Xu X."/>
            <person name="Gao Z."/>
            <person name="Pan H."/>
            <person name="Jian J."/>
            <person name="Tian Y."/>
            <person name="Yue Z."/>
            <person name="Xu Y."/>
        </authorList>
    </citation>
    <scope>NUCLEOTIDE SEQUENCE [LARGE SCALE GENOMIC DNA]</scope>
    <source>
        <strain evidence="2">cv. Dabenzi</strain>
    </source>
</reference>
<sequence>MEDVISLGPLGVEDDSKQVLVGKDEIFAYQTSDWEDPMNGVGDAGRDRKILDQHLGADMRAITEVYNMKYWNYYRRSYEQLISCL</sequence>
<name>A0A218X8X0_PUNGR</name>